<evidence type="ECO:0000256" key="3">
    <source>
        <dbReference type="ARBA" id="ARBA00022475"/>
    </source>
</evidence>
<feature type="transmembrane region" description="Helical" evidence="8">
    <location>
        <begin position="146"/>
        <end position="165"/>
    </location>
</feature>
<dbReference type="InterPro" id="IPR043429">
    <property type="entry name" value="ArtM/GltK/GlnP/TcyL/YhdX-like"/>
</dbReference>
<evidence type="ECO:0000256" key="7">
    <source>
        <dbReference type="ARBA" id="ARBA00023136"/>
    </source>
</evidence>
<dbReference type="PANTHER" id="PTHR30614:SF0">
    <property type="entry name" value="L-CYSTINE TRANSPORT SYSTEM PERMEASE PROTEIN TCYL"/>
    <property type="match status" value="1"/>
</dbReference>
<comment type="similarity">
    <text evidence="8">Belongs to the binding-protein-dependent transport system permease family.</text>
</comment>
<dbReference type="InterPro" id="IPR035906">
    <property type="entry name" value="MetI-like_sf"/>
</dbReference>
<dbReference type="Proteomes" id="UP001596524">
    <property type="component" value="Unassembled WGS sequence"/>
</dbReference>
<dbReference type="CDD" id="cd06261">
    <property type="entry name" value="TM_PBP2"/>
    <property type="match status" value="1"/>
</dbReference>
<sequence>MSTLWSDLVTYADPLMEGLWVSLQLTFMTLGLGLPGGLVLAIAAASRSRAIGMVATTLVELGRGTPVLVLLLLVYNGIPLTLPAFVAAFIALAISTAAYSSEIIRGGLQAVPEDEVEAGQALGMSRAHVLRDVIVPQGLRIAMPPLVGFCIIMFQATSLAYVIAVRELTAQAKSIANETFHYFNLFLLAGALYAALSISASVLNQRAEKRLNRHA</sequence>
<evidence type="ECO:0000259" key="9">
    <source>
        <dbReference type="PROSITE" id="PS50928"/>
    </source>
</evidence>
<comment type="caution">
    <text evidence="10">The sequence shown here is derived from an EMBL/GenBank/DDBJ whole genome shotgun (WGS) entry which is preliminary data.</text>
</comment>
<dbReference type="PROSITE" id="PS50928">
    <property type="entry name" value="ABC_TM1"/>
    <property type="match status" value="1"/>
</dbReference>
<keyword evidence="3" id="KW-1003">Cell membrane</keyword>
<dbReference type="InterPro" id="IPR010065">
    <property type="entry name" value="AA_ABC_transptr_permease_3TM"/>
</dbReference>
<evidence type="ECO:0000313" key="11">
    <source>
        <dbReference type="Proteomes" id="UP001596524"/>
    </source>
</evidence>
<feature type="transmembrane region" description="Helical" evidence="8">
    <location>
        <begin position="20"/>
        <end position="43"/>
    </location>
</feature>
<keyword evidence="4 8" id="KW-0812">Transmembrane</keyword>
<evidence type="ECO:0000256" key="6">
    <source>
        <dbReference type="ARBA" id="ARBA00022989"/>
    </source>
</evidence>
<keyword evidence="7 8" id="KW-0472">Membrane</keyword>
<evidence type="ECO:0000313" key="10">
    <source>
        <dbReference type="EMBL" id="MFC7363273.1"/>
    </source>
</evidence>
<evidence type="ECO:0000256" key="2">
    <source>
        <dbReference type="ARBA" id="ARBA00022448"/>
    </source>
</evidence>
<dbReference type="PANTHER" id="PTHR30614">
    <property type="entry name" value="MEMBRANE COMPONENT OF AMINO ACID ABC TRANSPORTER"/>
    <property type="match status" value="1"/>
</dbReference>
<accession>A0ABW2N8D5</accession>
<keyword evidence="2 8" id="KW-0813">Transport</keyword>
<reference evidence="11" key="1">
    <citation type="journal article" date="2019" name="Int. J. Syst. Evol. Microbiol.">
        <title>The Global Catalogue of Microorganisms (GCM) 10K type strain sequencing project: providing services to taxonomists for standard genome sequencing and annotation.</title>
        <authorList>
            <consortium name="The Broad Institute Genomics Platform"/>
            <consortium name="The Broad Institute Genome Sequencing Center for Infectious Disease"/>
            <person name="Wu L."/>
            <person name="Ma J."/>
        </authorList>
    </citation>
    <scope>NUCLEOTIDE SEQUENCE [LARGE SCALE GENOMIC DNA]</scope>
    <source>
        <strain evidence="11">FCH27</strain>
    </source>
</reference>
<dbReference type="SUPFAM" id="SSF161098">
    <property type="entry name" value="MetI-like"/>
    <property type="match status" value="1"/>
</dbReference>
<evidence type="ECO:0000256" key="4">
    <source>
        <dbReference type="ARBA" id="ARBA00022692"/>
    </source>
</evidence>
<organism evidence="10 11">
    <name type="scientific">Nocardioides astragali</name>
    <dbReference type="NCBI Taxonomy" id="1776736"/>
    <lineage>
        <taxon>Bacteria</taxon>
        <taxon>Bacillati</taxon>
        <taxon>Actinomycetota</taxon>
        <taxon>Actinomycetes</taxon>
        <taxon>Propionibacteriales</taxon>
        <taxon>Nocardioidaceae</taxon>
        <taxon>Nocardioides</taxon>
    </lineage>
</organism>
<name>A0ABW2N8D5_9ACTN</name>
<feature type="transmembrane region" description="Helical" evidence="8">
    <location>
        <begin position="80"/>
        <end position="99"/>
    </location>
</feature>
<dbReference type="RefSeq" id="WP_255889380.1">
    <property type="nucleotide sequence ID" value="NZ_JAFMZM010000002.1"/>
</dbReference>
<dbReference type="InterPro" id="IPR000515">
    <property type="entry name" value="MetI-like"/>
</dbReference>
<proteinExistence type="inferred from homology"/>
<comment type="subcellular location">
    <subcellularLocation>
        <location evidence="1 8">Cell membrane</location>
        <topology evidence="1 8">Multi-pass membrane protein</topology>
    </subcellularLocation>
</comment>
<dbReference type="Gene3D" id="1.10.3720.10">
    <property type="entry name" value="MetI-like"/>
    <property type="match status" value="1"/>
</dbReference>
<gene>
    <name evidence="10" type="ORF">ACFQO6_23580</name>
</gene>
<evidence type="ECO:0000256" key="8">
    <source>
        <dbReference type="RuleBase" id="RU363032"/>
    </source>
</evidence>
<dbReference type="EMBL" id="JBHTCH010000030">
    <property type="protein sequence ID" value="MFC7363273.1"/>
    <property type="molecule type" value="Genomic_DNA"/>
</dbReference>
<keyword evidence="5" id="KW-0029">Amino-acid transport</keyword>
<feature type="transmembrane region" description="Helical" evidence="8">
    <location>
        <begin position="185"/>
        <end position="203"/>
    </location>
</feature>
<keyword evidence="11" id="KW-1185">Reference proteome</keyword>
<dbReference type="Pfam" id="PF00528">
    <property type="entry name" value="BPD_transp_1"/>
    <property type="match status" value="1"/>
</dbReference>
<evidence type="ECO:0000256" key="5">
    <source>
        <dbReference type="ARBA" id="ARBA00022970"/>
    </source>
</evidence>
<feature type="domain" description="ABC transmembrane type-1" evidence="9">
    <location>
        <begin position="19"/>
        <end position="204"/>
    </location>
</feature>
<evidence type="ECO:0000256" key="1">
    <source>
        <dbReference type="ARBA" id="ARBA00004651"/>
    </source>
</evidence>
<keyword evidence="6 8" id="KW-1133">Transmembrane helix</keyword>
<dbReference type="NCBIfam" id="TIGR01726">
    <property type="entry name" value="HEQRo_perm_3TM"/>
    <property type="match status" value="1"/>
</dbReference>
<feature type="transmembrane region" description="Helical" evidence="8">
    <location>
        <begin position="50"/>
        <end position="74"/>
    </location>
</feature>
<protein>
    <submittedName>
        <fullName evidence="10">Amino acid ABC transporter permease</fullName>
    </submittedName>
</protein>